<dbReference type="SUPFAM" id="SSF140931">
    <property type="entry name" value="Fic-like"/>
    <property type="match status" value="1"/>
</dbReference>
<dbReference type="EMBL" id="VSSQ01004237">
    <property type="protein sequence ID" value="MPM24327.1"/>
    <property type="molecule type" value="Genomic_DNA"/>
</dbReference>
<dbReference type="PIRSF" id="PIRSF038925">
    <property type="entry name" value="AMP-prot_trans"/>
    <property type="match status" value="1"/>
</dbReference>
<dbReference type="InterPro" id="IPR025758">
    <property type="entry name" value="Fic/DOC_N"/>
</dbReference>
<dbReference type="PANTHER" id="PTHR13504">
    <property type="entry name" value="FIDO DOMAIN-CONTAINING PROTEIN DDB_G0283145"/>
    <property type="match status" value="1"/>
</dbReference>
<dbReference type="PANTHER" id="PTHR13504:SF38">
    <property type="entry name" value="FIDO DOMAIN-CONTAINING PROTEIN"/>
    <property type="match status" value="1"/>
</dbReference>
<dbReference type="Pfam" id="PF13784">
    <property type="entry name" value="Fic_N"/>
    <property type="match status" value="1"/>
</dbReference>
<name>A0A644Y827_9ZZZZ</name>
<dbReference type="Gene3D" id="1.10.3290.10">
    <property type="entry name" value="Fido-like domain"/>
    <property type="match status" value="1"/>
</dbReference>
<proteinExistence type="predicted"/>
<dbReference type="InterPro" id="IPR040198">
    <property type="entry name" value="Fido_containing"/>
</dbReference>
<comment type="caution">
    <text evidence="2">The sequence shown here is derived from an EMBL/GenBank/DDBJ whole genome shotgun (WGS) entry which is preliminary data.</text>
</comment>
<organism evidence="2">
    <name type="scientific">bioreactor metagenome</name>
    <dbReference type="NCBI Taxonomy" id="1076179"/>
    <lineage>
        <taxon>unclassified sequences</taxon>
        <taxon>metagenomes</taxon>
        <taxon>ecological metagenomes</taxon>
    </lineage>
</organism>
<reference evidence="2" key="1">
    <citation type="submission" date="2019-08" db="EMBL/GenBank/DDBJ databases">
        <authorList>
            <person name="Kucharzyk K."/>
            <person name="Murdoch R.W."/>
            <person name="Higgins S."/>
            <person name="Loffler F."/>
        </authorList>
    </citation>
    <scope>NUCLEOTIDE SEQUENCE</scope>
</reference>
<dbReference type="InterPro" id="IPR036597">
    <property type="entry name" value="Fido-like_dom_sf"/>
</dbReference>
<dbReference type="AlphaFoldDB" id="A0A644Y827"/>
<feature type="domain" description="Fido" evidence="1">
    <location>
        <begin position="122"/>
        <end position="272"/>
    </location>
</feature>
<accession>A0A644Y827</accession>
<gene>
    <name evidence="2" type="ORF">SDC9_70809</name>
</gene>
<dbReference type="Pfam" id="PF02661">
    <property type="entry name" value="Fic"/>
    <property type="match status" value="1"/>
</dbReference>
<protein>
    <recommendedName>
        <fullName evidence="1">Fido domain-containing protein</fullName>
    </recommendedName>
</protein>
<dbReference type="InterPro" id="IPR003812">
    <property type="entry name" value="Fido"/>
</dbReference>
<evidence type="ECO:0000313" key="2">
    <source>
        <dbReference type="EMBL" id="MPM24327.1"/>
    </source>
</evidence>
<evidence type="ECO:0000259" key="1">
    <source>
        <dbReference type="PROSITE" id="PS51459"/>
    </source>
</evidence>
<dbReference type="PROSITE" id="PS51459">
    <property type="entry name" value="FIDO"/>
    <property type="match status" value="1"/>
</dbReference>
<dbReference type="InterPro" id="IPR026287">
    <property type="entry name" value="SoFic-like"/>
</dbReference>
<sequence>MKDFVSGKYINQGYYKSFQPGFINRRWQVDDMHLLSLLSQADRHLGRLDMYSQYVNIDLFIQMHIAKEAIQSSKIEGTQTNMEEIFLDKDEIKKEKRDDWEEVQNYILAMNEAVLQLHRLPFSSRLIKQTHKVLLQGVRGEQKQPGEYRTSQNWIGGATINDAVFVPPVHTSVAELMSDIEKFAHDELNHLPDLLKAAIIHYQFETIHPFLDGNGRVGRLLITLYLVDKGILKRPILYLSDFFERNRMLYYDNLMRVRTHNDMNQWLKFFLTGIIETAKKGVTTFDGIMMLQKEIDRKLKEFGNRSGDAYKVIDYLYNRPTIDAQKVAKVIDKSPRTAYKLIETLEQAEVIKEITGAERGRIYLFEDYINLFED</sequence>